<comment type="caution">
    <text evidence="1">The sequence shown here is derived from an EMBL/GenBank/DDBJ whole genome shotgun (WGS) entry which is preliminary data.</text>
</comment>
<evidence type="ECO:0000313" key="2">
    <source>
        <dbReference type="Proteomes" id="UP000005798"/>
    </source>
</evidence>
<name>B0N705_9FIRM</name>
<organism evidence="1 2">
    <name type="scientific">Thomasclavelia ramosa DSM 1402</name>
    <dbReference type="NCBI Taxonomy" id="445974"/>
    <lineage>
        <taxon>Bacteria</taxon>
        <taxon>Bacillati</taxon>
        <taxon>Bacillota</taxon>
        <taxon>Erysipelotrichia</taxon>
        <taxon>Erysipelotrichales</taxon>
        <taxon>Coprobacillaceae</taxon>
        <taxon>Thomasclavelia</taxon>
    </lineage>
</organism>
<keyword evidence="2" id="KW-1185">Reference proteome</keyword>
<reference evidence="1" key="2">
    <citation type="submission" date="2014-06" db="EMBL/GenBank/DDBJ databases">
        <title>Draft genome sequence of Clostridium ramosum(DSM 1402).</title>
        <authorList>
            <person name="Sudarsanam P."/>
            <person name="Ley R."/>
            <person name="Guruge J."/>
            <person name="Turnbaugh P.J."/>
            <person name="Mahowald M."/>
            <person name="Liep D."/>
            <person name="Gordon J."/>
        </authorList>
    </citation>
    <scope>NUCLEOTIDE SEQUENCE</scope>
    <source>
        <strain evidence="1">DSM 1402</strain>
    </source>
</reference>
<evidence type="ECO:0000313" key="1">
    <source>
        <dbReference type="EMBL" id="EDS17593.1"/>
    </source>
</evidence>
<dbReference type="Proteomes" id="UP000005798">
    <property type="component" value="Unassembled WGS sequence"/>
</dbReference>
<dbReference type="EMBL" id="ABFX02000008">
    <property type="protein sequence ID" value="EDS17593.1"/>
    <property type="molecule type" value="Genomic_DNA"/>
</dbReference>
<sequence length="40" mass="4465">MPGYINSSNGIGLLEGWVPETEVFLWKMIKLLTDLGLDIT</sequence>
<protein>
    <submittedName>
        <fullName evidence="1">Uncharacterized protein</fullName>
    </submittedName>
</protein>
<gene>
    <name evidence="1" type="ORF">CLORAM_02388</name>
</gene>
<dbReference type="AlphaFoldDB" id="B0N705"/>
<reference evidence="1" key="1">
    <citation type="submission" date="2007-11" db="EMBL/GenBank/DDBJ databases">
        <authorList>
            <person name="Fulton L."/>
            <person name="Clifton S."/>
            <person name="Fulton B."/>
            <person name="Xu J."/>
            <person name="Minx P."/>
            <person name="Pepin K.H."/>
            <person name="Johnson M."/>
            <person name="Thiruvilangam P."/>
            <person name="Bhonagiri V."/>
            <person name="Nash W.E."/>
            <person name="Mardis E.R."/>
            <person name="Wilson R.K."/>
        </authorList>
    </citation>
    <scope>NUCLEOTIDE SEQUENCE [LARGE SCALE GENOMIC DNA]</scope>
    <source>
        <strain evidence="1">DSM 1402</strain>
    </source>
</reference>
<accession>B0N705</accession>
<dbReference type="HOGENOM" id="CLU_3289391_0_0_9"/>
<proteinExistence type="predicted"/>